<dbReference type="PANTHER" id="PTHR47989">
    <property type="entry name" value="OS01G0750732 PROTEIN"/>
    <property type="match status" value="1"/>
</dbReference>
<dbReference type="SUPFAM" id="SSF56112">
    <property type="entry name" value="Protein kinase-like (PK-like)"/>
    <property type="match status" value="1"/>
</dbReference>
<proteinExistence type="predicted"/>
<dbReference type="Gene3D" id="1.10.510.10">
    <property type="entry name" value="Transferase(Phosphotransferase) domain 1"/>
    <property type="match status" value="1"/>
</dbReference>
<feature type="domain" description="Protein kinase" evidence="3">
    <location>
        <begin position="1"/>
        <end position="90"/>
    </location>
</feature>
<dbReference type="HOGENOM" id="CLU_2443784_0_0_1"/>
<keyword evidence="1" id="KW-0547">Nucleotide-binding</keyword>
<dbReference type="InterPro" id="IPR011009">
    <property type="entry name" value="Kinase-like_dom_sf"/>
</dbReference>
<evidence type="ECO:0000259" key="3">
    <source>
        <dbReference type="PROSITE" id="PS50011"/>
    </source>
</evidence>
<dbReference type="GO" id="GO:0005524">
    <property type="term" value="F:ATP binding"/>
    <property type="evidence" value="ECO:0007669"/>
    <property type="project" value="UniProtKB-KW"/>
</dbReference>
<dbReference type="AlphaFoldDB" id="W1PZS8"/>
<dbReference type="Gramene" id="ERN13669">
    <property type="protein sequence ID" value="ERN13669"/>
    <property type="gene ID" value="AMTR_s00049p00122050"/>
</dbReference>
<name>W1PZS8_AMBTC</name>
<evidence type="ECO:0000313" key="4">
    <source>
        <dbReference type="EMBL" id="ERN13669.1"/>
    </source>
</evidence>
<gene>
    <name evidence="4" type="ORF">AMTR_s00049p00122050</name>
</gene>
<evidence type="ECO:0000313" key="5">
    <source>
        <dbReference type="Proteomes" id="UP000017836"/>
    </source>
</evidence>
<evidence type="ECO:0000256" key="1">
    <source>
        <dbReference type="ARBA" id="ARBA00022741"/>
    </source>
</evidence>
<dbReference type="OMA" id="TIYPDCE"/>
<dbReference type="PANTHER" id="PTHR47989:SF37">
    <property type="entry name" value="INACTIVE PROTEIN KINASE SELMODRAFT_444075"/>
    <property type="match status" value="1"/>
</dbReference>
<dbReference type="GO" id="GO:0004672">
    <property type="term" value="F:protein kinase activity"/>
    <property type="evidence" value="ECO:0007669"/>
    <property type="project" value="InterPro"/>
</dbReference>
<accession>W1PZS8</accession>
<dbReference type="Proteomes" id="UP000017836">
    <property type="component" value="Unassembled WGS sequence"/>
</dbReference>
<dbReference type="Pfam" id="PF00069">
    <property type="entry name" value="Pkinase"/>
    <property type="match status" value="1"/>
</dbReference>
<protein>
    <recommendedName>
        <fullName evidence="3">Protein kinase domain-containing protein</fullName>
    </recommendedName>
</protein>
<evidence type="ECO:0000256" key="2">
    <source>
        <dbReference type="ARBA" id="ARBA00022840"/>
    </source>
</evidence>
<dbReference type="InterPro" id="IPR000719">
    <property type="entry name" value="Prot_kinase_dom"/>
</dbReference>
<dbReference type="eggNOG" id="KOG1187">
    <property type="taxonomic scope" value="Eukaryota"/>
</dbReference>
<keyword evidence="2" id="KW-0067">ATP-binding</keyword>
<keyword evidence="5" id="KW-1185">Reference proteome</keyword>
<sequence length="90" mass="9943">MHVAAIPVTIVGDFGLARWQADGQTAEETRVIGTFGYLAPEYTKTGQITEKADVYAFGVLLLELLTGQRAIDLSRKVGQQYLPDWVTFKP</sequence>
<dbReference type="PROSITE" id="PS50011">
    <property type="entry name" value="PROTEIN_KINASE_DOM"/>
    <property type="match status" value="1"/>
</dbReference>
<reference evidence="5" key="1">
    <citation type="journal article" date="2013" name="Science">
        <title>The Amborella genome and the evolution of flowering plants.</title>
        <authorList>
            <consortium name="Amborella Genome Project"/>
        </authorList>
    </citation>
    <scope>NUCLEOTIDE SEQUENCE [LARGE SCALE GENOMIC DNA]</scope>
</reference>
<organism evidence="4 5">
    <name type="scientific">Amborella trichopoda</name>
    <dbReference type="NCBI Taxonomy" id="13333"/>
    <lineage>
        <taxon>Eukaryota</taxon>
        <taxon>Viridiplantae</taxon>
        <taxon>Streptophyta</taxon>
        <taxon>Embryophyta</taxon>
        <taxon>Tracheophyta</taxon>
        <taxon>Spermatophyta</taxon>
        <taxon>Magnoliopsida</taxon>
        <taxon>Amborellales</taxon>
        <taxon>Amborellaceae</taxon>
        <taxon>Amborella</taxon>
    </lineage>
</organism>
<dbReference type="EMBL" id="KI392567">
    <property type="protein sequence ID" value="ERN13669.1"/>
    <property type="molecule type" value="Genomic_DNA"/>
</dbReference>